<dbReference type="SUPFAM" id="SSF82199">
    <property type="entry name" value="SET domain"/>
    <property type="match status" value="1"/>
</dbReference>
<feature type="domain" description="SET" evidence="2">
    <location>
        <begin position="36"/>
        <end position="319"/>
    </location>
</feature>
<protein>
    <recommendedName>
        <fullName evidence="2">SET domain-containing protein</fullName>
    </recommendedName>
</protein>
<dbReference type="CDD" id="cd10527">
    <property type="entry name" value="SET_LSMT"/>
    <property type="match status" value="1"/>
</dbReference>
<dbReference type="AlphaFoldDB" id="A0A250WU16"/>
<evidence type="ECO:0000313" key="3">
    <source>
        <dbReference type="EMBL" id="GAX74285.1"/>
    </source>
</evidence>
<evidence type="ECO:0000256" key="1">
    <source>
        <dbReference type="SAM" id="MobiDB-lite"/>
    </source>
</evidence>
<dbReference type="PANTHER" id="PTHR13271:SF154">
    <property type="entry name" value="GRIP DOMAIN-CONTAINING PROTEIN"/>
    <property type="match status" value="1"/>
</dbReference>
<reference evidence="3 4" key="1">
    <citation type="submission" date="2017-08" db="EMBL/GenBank/DDBJ databases">
        <title>Acidophilic green algal genome provides insights into adaptation to an acidic environment.</title>
        <authorList>
            <person name="Hirooka S."/>
            <person name="Hirose Y."/>
            <person name="Kanesaki Y."/>
            <person name="Higuchi S."/>
            <person name="Fujiwara T."/>
            <person name="Onuma R."/>
            <person name="Era A."/>
            <person name="Ohbayashi R."/>
            <person name="Uzuka A."/>
            <person name="Nozaki H."/>
            <person name="Yoshikawa H."/>
            <person name="Miyagishima S.Y."/>
        </authorList>
    </citation>
    <scope>NUCLEOTIDE SEQUENCE [LARGE SCALE GENOMIC DNA]</scope>
    <source>
        <strain evidence="3 4">NIES-2499</strain>
    </source>
</reference>
<comment type="caution">
    <text evidence="3">The sequence shown here is derived from an EMBL/GenBank/DDBJ whole genome shotgun (WGS) entry which is preliminary data.</text>
</comment>
<dbReference type="GO" id="GO:0016279">
    <property type="term" value="F:protein-lysine N-methyltransferase activity"/>
    <property type="evidence" value="ECO:0007669"/>
    <property type="project" value="TreeGrafter"/>
</dbReference>
<feature type="region of interest" description="Disordered" evidence="1">
    <location>
        <begin position="458"/>
        <end position="490"/>
    </location>
</feature>
<sequence length="588" mass="65993">MIRSSIVSPSRKENPNLTNSGKDSSLLNFVQFAVKKNIKFSQVRPDVRDDTRGVYATYPIRSLDTLIVVPRSSALLLTPSERSPLGTLSESVWQQLPWPYKLSIKLAQEAARSSASSMHEFINVLPPEAIDLPLLWSAEDVSALQYPYLQNKVLSEQNQMQDALKNCSHALLEARITTDVLLWALTMIKSRSFEGPHFQTTFQVKLAFFSALQSLLAAAYATHRIAPLSQLSIPASLIDPTWPLVLAEAVVLILPLVWGILDLKRAKSVAEYVVCPFIDFLNHSSQSQAECQYDWFKDSYCVVSDRPYQPGQQVYINYGSQSNDQLLLSYGFVEEGNLNDRYILTRLQQWLLVGPLAAAWGDHEALKKELLKHEEVLSEVVVHASGIIPPNVKSVLEAVLHVGKSFQGTITVDSILIDACERELATFLTTLLEDENSMTELTSEILAFEAQLRPQQSEVVDCQQSESMSSLTKSQEFDDGQELGKDSPQLDDSYLEDVGVGDMGEDVGVTVPGLGDQCQVSQVGVDAQMLLHSPPSHLMMSEEEKSLKLKHMYRMKTLHMFRIEKKRLLHKFILKHRSKTQFPEMVKN</sequence>
<dbReference type="PANTHER" id="PTHR13271">
    <property type="entry name" value="UNCHARACTERIZED PUTATIVE METHYLTRANSFERASE"/>
    <property type="match status" value="1"/>
</dbReference>
<dbReference type="Proteomes" id="UP000232323">
    <property type="component" value="Unassembled WGS sequence"/>
</dbReference>
<dbReference type="Pfam" id="PF00856">
    <property type="entry name" value="SET"/>
    <property type="match status" value="1"/>
</dbReference>
<dbReference type="EMBL" id="BEGY01000006">
    <property type="protein sequence ID" value="GAX74285.1"/>
    <property type="molecule type" value="Genomic_DNA"/>
</dbReference>
<keyword evidence="4" id="KW-1185">Reference proteome</keyword>
<accession>A0A250WU16</accession>
<name>A0A250WU16_9CHLO</name>
<evidence type="ECO:0000259" key="2">
    <source>
        <dbReference type="PROSITE" id="PS50280"/>
    </source>
</evidence>
<dbReference type="InterPro" id="IPR050600">
    <property type="entry name" value="SETD3_SETD6_MTase"/>
</dbReference>
<evidence type="ECO:0000313" key="4">
    <source>
        <dbReference type="Proteomes" id="UP000232323"/>
    </source>
</evidence>
<dbReference type="InterPro" id="IPR046341">
    <property type="entry name" value="SET_dom_sf"/>
</dbReference>
<feature type="compositionally biased region" description="Polar residues" evidence="1">
    <location>
        <begin position="458"/>
        <end position="474"/>
    </location>
</feature>
<organism evidence="3 4">
    <name type="scientific">Chlamydomonas eustigma</name>
    <dbReference type="NCBI Taxonomy" id="1157962"/>
    <lineage>
        <taxon>Eukaryota</taxon>
        <taxon>Viridiplantae</taxon>
        <taxon>Chlorophyta</taxon>
        <taxon>core chlorophytes</taxon>
        <taxon>Chlorophyceae</taxon>
        <taxon>CS clade</taxon>
        <taxon>Chlamydomonadales</taxon>
        <taxon>Chlamydomonadaceae</taxon>
        <taxon>Chlamydomonas</taxon>
    </lineage>
</organism>
<dbReference type="InterPro" id="IPR001214">
    <property type="entry name" value="SET_dom"/>
</dbReference>
<gene>
    <name evidence="3" type="ORF">CEUSTIGMA_g1734.t1</name>
</gene>
<dbReference type="OrthoDB" id="341421at2759"/>
<feature type="region of interest" description="Disordered" evidence="1">
    <location>
        <begin position="1"/>
        <end position="20"/>
    </location>
</feature>
<proteinExistence type="predicted"/>
<dbReference type="PROSITE" id="PS50280">
    <property type="entry name" value="SET"/>
    <property type="match status" value="1"/>
</dbReference>
<dbReference type="Gene3D" id="3.90.1410.10">
    <property type="entry name" value="set domain protein methyltransferase, domain 1"/>
    <property type="match status" value="1"/>
</dbReference>